<evidence type="ECO:0000256" key="3">
    <source>
        <dbReference type="ARBA" id="ARBA00022448"/>
    </source>
</evidence>
<dbReference type="AlphaFoldDB" id="B3RTE8"/>
<dbReference type="KEGG" id="tad:TRIADDRAFT_54940"/>
<gene>
    <name evidence="12" type="ORF">TRIADDRAFT_54940</name>
</gene>
<dbReference type="FunFam" id="3.40.50.300:FF:000163">
    <property type="entry name" value="Multidrug resistance-associated protein member 4"/>
    <property type="match status" value="1"/>
</dbReference>
<dbReference type="Pfam" id="PF00005">
    <property type="entry name" value="ABC_tran"/>
    <property type="match status" value="2"/>
</dbReference>
<dbReference type="CDD" id="cd03250">
    <property type="entry name" value="ABCC_MRP_domain1"/>
    <property type="match status" value="1"/>
</dbReference>
<dbReference type="InParanoid" id="B3RTE8"/>
<dbReference type="PROSITE" id="PS50929">
    <property type="entry name" value="ABC_TM1F"/>
    <property type="match status" value="1"/>
</dbReference>
<evidence type="ECO:0000313" key="12">
    <source>
        <dbReference type="EMBL" id="EDV27211.1"/>
    </source>
</evidence>
<keyword evidence="13" id="KW-1185">Reference proteome</keyword>
<dbReference type="GO" id="GO:0055085">
    <property type="term" value="P:transmembrane transport"/>
    <property type="evidence" value="ECO:0000318"/>
    <property type="project" value="GO_Central"/>
</dbReference>
<keyword evidence="5" id="KW-0547">Nucleotide-binding</keyword>
<dbReference type="CDD" id="cd03244">
    <property type="entry name" value="ABCC_MRP_domain2"/>
    <property type="match status" value="1"/>
</dbReference>
<dbReference type="Pfam" id="PF00664">
    <property type="entry name" value="ABC_membrane"/>
    <property type="match status" value="1"/>
</dbReference>
<name>B3RTE8_TRIAD</name>
<dbReference type="InterPro" id="IPR036640">
    <property type="entry name" value="ABC1_TM_sf"/>
</dbReference>
<dbReference type="SUPFAM" id="SSF90123">
    <property type="entry name" value="ABC transporter transmembrane region"/>
    <property type="match status" value="1"/>
</dbReference>
<keyword evidence="6" id="KW-0067">ATP-binding</keyword>
<proteinExistence type="inferred from homology"/>
<dbReference type="InterPro" id="IPR017871">
    <property type="entry name" value="ABC_transporter-like_CS"/>
</dbReference>
<keyword evidence="8 9" id="KW-0472">Membrane</keyword>
<keyword evidence="4 9" id="KW-0812">Transmembrane</keyword>
<evidence type="ECO:0000256" key="6">
    <source>
        <dbReference type="ARBA" id="ARBA00022840"/>
    </source>
</evidence>
<reference evidence="12 13" key="1">
    <citation type="journal article" date="2008" name="Nature">
        <title>The Trichoplax genome and the nature of placozoans.</title>
        <authorList>
            <person name="Srivastava M."/>
            <person name="Begovic E."/>
            <person name="Chapman J."/>
            <person name="Putnam N.H."/>
            <person name="Hellsten U."/>
            <person name="Kawashima T."/>
            <person name="Kuo A."/>
            <person name="Mitros T."/>
            <person name="Salamov A."/>
            <person name="Carpenter M.L."/>
            <person name="Signorovitch A.Y."/>
            <person name="Moreno M.A."/>
            <person name="Kamm K."/>
            <person name="Grimwood J."/>
            <person name="Schmutz J."/>
            <person name="Shapiro H."/>
            <person name="Grigoriev I.V."/>
            <person name="Buss L.W."/>
            <person name="Schierwater B."/>
            <person name="Dellaporta S.L."/>
            <person name="Rokhsar D.S."/>
        </authorList>
    </citation>
    <scope>NUCLEOTIDE SEQUENCE [LARGE SCALE GENOMIC DNA]</scope>
    <source>
        <strain evidence="12 13">Grell-BS-1999</strain>
    </source>
</reference>
<dbReference type="InterPro" id="IPR011527">
    <property type="entry name" value="ABC1_TM_dom"/>
</dbReference>
<dbReference type="PROSITE" id="PS50893">
    <property type="entry name" value="ABC_TRANSPORTER_2"/>
    <property type="match status" value="2"/>
</dbReference>
<evidence type="ECO:0000256" key="7">
    <source>
        <dbReference type="ARBA" id="ARBA00022989"/>
    </source>
</evidence>
<comment type="subcellular location">
    <subcellularLocation>
        <location evidence="1">Membrane</location>
        <topology evidence="1">Multi-pass membrane protein</topology>
    </subcellularLocation>
</comment>
<dbReference type="GO" id="GO:0005886">
    <property type="term" value="C:plasma membrane"/>
    <property type="evidence" value="ECO:0000318"/>
    <property type="project" value="GO_Central"/>
</dbReference>
<dbReference type="PANTHER" id="PTHR24223">
    <property type="entry name" value="ATP-BINDING CASSETTE SUB-FAMILY C"/>
    <property type="match status" value="1"/>
</dbReference>
<evidence type="ECO:0000256" key="1">
    <source>
        <dbReference type="ARBA" id="ARBA00004141"/>
    </source>
</evidence>
<dbReference type="InterPro" id="IPR027417">
    <property type="entry name" value="P-loop_NTPase"/>
</dbReference>
<evidence type="ECO:0000259" key="10">
    <source>
        <dbReference type="PROSITE" id="PS50893"/>
    </source>
</evidence>
<dbReference type="InterPro" id="IPR003439">
    <property type="entry name" value="ABC_transporter-like_ATP-bd"/>
</dbReference>
<dbReference type="SMART" id="SM00382">
    <property type="entry name" value="AAA"/>
    <property type="match status" value="1"/>
</dbReference>
<dbReference type="GeneID" id="6751894"/>
<dbReference type="Proteomes" id="UP000009022">
    <property type="component" value="Unassembled WGS sequence"/>
</dbReference>
<evidence type="ECO:0000313" key="13">
    <source>
        <dbReference type="Proteomes" id="UP000009022"/>
    </source>
</evidence>
<evidence type="ECO:0000256" key="4">
    <source>
        <dbReference type="ARBA" id="ARBA00022692"/>
    </source>
</evidence>
<evidence type="ECO:0000256" key="5">
    <source>
        <dbReference type="ARBA" id="ARBA00022741"/>
    </source>
</evidence>
<dbReference type="GO" id="GO:0140359">
    <property type="term" value="F:ABC-type transporter activity"/>
    <property type="evidence" value="ECO:0000318"/>
    <property type="project" value="GO_Central"/>
</dbReference>
<dbReference type="InterPro" id="IPR050173">
    <property type="entry name" value="ABC_transporter_C-like"/>
</dbReference>
<evidence type="ECO:0000259" key="11">
    <source>
        <dbReference type="PROSITE" id="PS50929"/>
    </source>
</evidence>
<evidence type="ECO:0000256" key="8">
    <source>
        <dbReference type="ARBA" id="ARBA00023136"/>
    </source>
</evidence>
<dbReference type="RefSeq" id="XP_002111207.1">
    <property type="nucleotide sequence ID" value="XM_002111171.1"/>
</dbReference>
<accession>B3RTE8</accession>
<feature type="transmembrane region" description="Helical" evidence="9">
    <location>
        <begin position="222"/>
        <end position="246"/>
    </location>
</feature>
<keyword evidence="7 9" id="KW-1133">Transmembrane helix</keyword>
<feature type="transmembrane region" description="Helical" evidence="9">
    <location>
        <begin position="282"/>
        <end position="308"/>
    </location>
</feature>
<dbReference type="Gene3D" id="3.40.50.300">
    <property type="entry name" value="P-loop containing nucleotide triphosphate hydrolases"/>
    <property type="match status" value="2"/>
</dbReference>
<dbReference type="GO" id="GO:0005524">
    <property type="term" value="F:ATP binding"/>
    <property type="evidence" value="ECO:0007669"/>
    <property type="project" value="UniProtKB-KW"/>
</dbReference>
<feature type="transmembrane region" description="Helical" evidence="9">
    <location>
        <begin position="402"/>
        <end position="431"/>
    </location>
</feature>
<dbReference type="EMBL" id="DS985243">
    <property type="protein sequence ID" value="EDV27211.1"/>
    <property type="molecule type" value="Genomic_DNA"/>
</dbReference>
<feature type="domain" description="ABC transporter" evidence="10">
    <location>
        <begin position="2"/>
        <end position="169"/>
    </location>
</feature>
<dbReference type="HOGENOM" id="CLU_000604_27_9_1"/>
<dbReference type="GO" id="GO:0016887">
    <property type="term" value="F:ATP hydrolysis activity"/>
    <property type="evidence" value="ECO:0007669"/>
    <property type="project" value="InterPro"/>
</dbReference>
<keyword evidence="3" id="KW-0813">Transport</keyword>
<dbReference type="FunFam" id="1.20.1560.10:FF:000603">
    <property type="entry name" value="Uncharacterized protein"/>
    <property type="match status" value="1"/>
</dbReference>
<dbReference type="CTD" id="6751894"/>
<dbReference type="eggNOG" id="KOG0054">
    <property type="taxonomic scope" value="Eukaryota"/>
</dbReference>
<evidence type="ECO:0000256" key="2">
    <source>
        <dbReference type="ARBA" id="ARBA00009726"/>
    </source>
</evidence>
<dbReference type="SUPFAM" id="SSF52540">
    <property type="entry name" value="P-loop containing nucleoside triphosphate hydrolases"/>
    <property type="match status" value="2"/>
</dbReference>
<dbReference type="Gene3D" id="1.20.1560.10">
    <property type="entry name" value="ABC transporter type 1, transmembrane domain"/>
    <property type="match status" value="2"/>
</dbReference>
<dbReference type="OrthoDB" id="6500128at2759"/>
<dbReference type="FunFam" id="3.40.50.300:FF:005587">
    <property type="entry name" value="ABC transporter, putative"/>
    <property type="match status" value="1"/>
</dbReference>
<feature type="domain" description="ABC transporter" evidence="10">
    <location>
        <begin position="484"/>
        <end position="717"/>
    </location>
</feature>
<dbReference type="PhylomeDB" id="B3RTE8"/>
<feature type="domain" description="ABC transmembrane type-1" evidence="11">
    <location>
        <begin position="226"/>
        <end position="361"/>
    </location>
</feature>
<dbReference type="PANTHER" id="PTHR24223:SF456">
    <property type="entry name" value="MULTIDRUG RESISTANCE-ASSOCIATED PROTEIN LETHAL(2)03659"/>
    <property type="match status" value="1"/>
</dbReference>
<dbReference type="OMA" id="MHAKDER"/>
<dbReference type="InterPro" id="IPR003593">
    <property type="entry name" value="AAA+_ATPase"/>
</dbReference>
<sequence>MVNIDRISGKIAYVSQIPWIFSGTVRENILFGSEFHEEKYLKVIEACALRKDLQQWPHNDMTYVGERGVRLSGGQKARIGLARAAYSDADIYIMDDPLSAVDLGVAHHLFDECICGLLSGSTRILVTHQVHMLDKADQIVALENGEINYKGSPKELTDKGIDFEKLLDCGGDKATRRNSVYRETKDKLEDCTKDLTLQEENRQEGKVTSSTYLKFVEAGNGLLFFIFVILMSIVSQGAIVLTDWWLSRWSDSFVKASANESSSNVTVLEETALFGLTNRMTIVVYSCLLIGAWILNMCRCLLTVKLVIDSARIFHNRMLKSVLHAPIYFFDTNPVGRVLNRFSKDLNHMDNELPFTVLQVVQIEDQFLKQFITYQDNQTKPAFAIAGLTRWNGFHLDLLSSIYVTFVAFIGVFVADGISAGAIGLSLSYLLPLMGNTQWFIRQTAELENQMTSVERVREYSEIKPKQSSSTAILPKDWPSNGDISLEHASFRHHEKLPYVLNNINCLIRGGEKIGVVGRTGAGKSSFVASLLRMADVNGSIKIDGIATSTIDLTYFRSKISVIPQDPSLFIGTIRNNLDPFNRYDDSQLWDALREVQLAPYVCNLPNKLDNEVSEAGSNFSVGQKQLICLARAILKMNKILIIDEATANVDFDTDEVIQKSIRNKFHQCTVITIAHRLSTIIDCDRVMVLKGGNLTEFDYPYILLQDNNSEFATMVKQVTADRKLHTVGFSPQQGNLGL</sequence>
<evidence type="ECO:0000256" key="9">
    <source>
        <dbReference type="SAM" id="Phobius"/>
    </source>
</evidence>
<comment type="similarity">
    <text evidence="2">Belongs to the ABC transporter superfamily. ABCC family. Conjugate transporter (TC 3.A.1.208) subfamily.</text>
</comment>
<organism evidence="12 13">
    <name type="scientific">Trichoplax adhaerens</name>
    <name type="common">Trichoplax reptans</name>
    <dbReference type="NCBI Taxonomy" id="10228"/>
    <lineage>
        <taxon>Eukaryota</taxon>
        <taxon>Metazoa</taxon>
        <taxon>Placozoa</taxon>
        <taxon>Uniplacotomia</taxon>
        <taxon>Trichoplacea</taxon>
        <taxon>Trichoplacidae</taxon>
        <taxon>Trichoplax</taxon>
    </lineage>
</organism>
<protein>
    <submittedName>
        <fullName evidence="12">Uncharacterized protein</fullName>
    </submittedName>
</protein>
<dbReference type="PROSITE" id="PS00211">
    <property type="entry name" value="ABC_TRANSPORTER_1"/>
    <property type="match status" value="2"/>
</dbReference>